<proteinExistence type="predicted"/>
<sequence>MSINKSSSCASGEYLVLGEMLRRGYECYLANGPTQNGWDIVVLNEHGANIRIQVKTIDWPEKNAINGKLDHGFDILIAVLLQRNMPQAKYVIASLDEIEPYLSAVSTDESTNRGKNGGKERTLNLGEKFETQEGKKDLKVDELGWEHLKQLINNLTTHSTGPTQKASKSG</sequence>
<reference evidence="2" key="1">
    <citation type="journal article" date="2019" name="Int. J. Syst. Evol. Microbiol.">
        <title>The Global Catalogue of Microorganisms (GCM) 10K type strain sequencing project: providing services to taxonomists for standard genome sequencing and annotation.</title>
        <authorList>
            <consortium name="The Broad Institute Genomics Platform"/>
            <consortium name="The Broad Institute Genome Sequencing Center for Infectious Disease"/>
            <person name="Wu L."/>
            <person name="Ma J."/>
        </authorList>
    </citation>
    <scope>NUCLEOTIDE SEQUENCE [LARGE SCALE GENOMIC DNA]</scope>
    <source>
        <strain evidence="2">CCUG 62945</strain>
    </source>
</reference>
<dbReference type="Gene3D" id="3.40.1350.10">
    <property type="match status" value="1"/>
</dbReference>
<evidence type="ECO:0000313" key="1">
    <source>
        <dbReference type="EMBL" id="MFC7418360.1"/>
    </source>
</evidence>
<evidence type="ECO:0000313" key="2">
    <source>
        <dbReference type="Proteomes" id="UP001596473"/>
    </source>
</evidence>
<organism evidence="1 2">
    <name type="scientific">Iodobacter arcticus</name>
    <dbReference type="NCBI Taxonomy" id="590593"/>
    <lineage>
        <taxon>Bacteria</taxon>
        <taxon>Pseudomonadati</taxon>
        <taxon>Pseudomonadota</taxon>
        <taxon>Betaproteobacteria</taxon>
        <taxon>Neisseriales</taxon>
        <taxon>Chitinibacteraceae</taxon>
        <taxon>Iodobacter</taxon>
    </lineage>
</organism>
<accession>A0ABW2QS63</accession>
<comment type="caution">
    <text evidence="1">The sequence shown here is derived from an EMBL/GenBank/DDBJ whole genome shotgun (WGS) entry which is preliminary data.</text>
</comment>
<dbReference type="RefSeq" id="WP_380185301.1">
    <property type="nucleotide sequence ID" value="NZ_JBHTBQ010000001.1"/>
</dbReference>
<dbReference type="Proteomes" id="UP001596473">
    <property type="component" value="Unassembled WGS sequence"/>
</dbReference>
<gene>
    <name evidence="1" type="ORF">ACFQNF_00510</name>
</gene>
<keyword evidence="2" id="KW-1185">Reference proteome</keyword>
<dbReference type="InterPro" id="IPR011856">
    <property type="entry name" value="tRNA_endonuc-like_dom_sf"/>
</dbReference>
<dbReference type="EMBL" id="JBHTBQ010000001">
    <property type="protein sequence ID" value="MFC7418360.1"/>
    <property type="molecule type" value="Genomic_DNA"/>
</dbReference>
<evidence type="ECO:0008006" key="3">
    <source>
        <dbReference type="Google" id="ProtNLM"/>
    </source>
</evidence>
<name>A0ABW2QS63_9NEIS</name>
<protein>
    <recommendedName>
        <fullName evidence="3">DUF4365 domain-containing protein</fullName>
    </recommendedName>
</protein>